<sequence>MNKISAYAFCLFVIIVLIVIIINNNTKIKDNFVIEENSCVYKIDNTIDTITIEEIYNYNLIQSILVIYYVYLHRLKYHKFACFYCLYWLQM</sequence>
<dbReference type="EMBL" id="PP965495">
    <property type="protein sequence ID" value="XCO00129.1"/>
    <property type="molecule type" value="Genomic_DNA"/>
</dbReference>
<evidence type="ECO:0000256" key="1">
    <source>
        <dbReference type="SAM" id="Phobius"/>
    </source>
</evidence>
<reference evidence="2" key="1">
    <citation type="submission" date="2024-06" db="EMBL/GenBank/DDBJ databases">
        <title>Intestivirid acquisition increases across infancy in a wild primate population.</title>
        <authorList>
            <person name="Schneider-Creas I.A."/>
            <person name="Moya I.L."/>
            <person name="Chiou K.L."/>
            <person name="Baniel A."/>
            <person name="Azanaw Haile A."/>
            <person name="Kebede F."/>
            <person name="Abebe B."/>
            <person name="Snyder-Mackler N."/>
            <person name="Varsani A."/>
        </authorList>
    </citation>
    <scope>NUCLEOTIDE SEQUENCE</scope>
    <source>
        <strain evidence="2">Int_RNL_2018_1252_VOL</strain>
    </source>
</reference>
<protein>
    <submittedName>
        <fullName evidence="2">Uncharacterized protein</fullName>
    </submittedName>
</protein>
<keyword evidence="1" id="KW-0472">Membrane</keyword>
<accession>A0AAU8MIT9</accession>
<proteinExistence type="predicted"/>
<keyword evidence="1" id="KW-0812">Transmembrane</keyword>
<evidence type="ECO:0000313" key="2">
    <source>
        <dbReference type="EMBL" id="XCO00129.1"/>
    </source>
</evidence>
<name>A0AAU8MIT9_9CAUD</name>
<organism evidence="2">
    <name type="scientific">Geladintestivirus 5</name>
    <dbReference type="NCBI Taxonomy" id="3233137"/>
    <lineage>
        <taxon>Viruses</taxon>
        <taxon>Duplodnaviria</taxon>
        <taxon>Heunggongvirae</taxon>
        <taxon>Uroviricota</taxon>
        <taxon>Caudoviricetes</taxon>
        <taxon>Crassvirales</taxon>
    </lineage>
</organism>
<feature type="transmembrane region" description="Helical" evidence="1">
    <location>
        <begin position="6"/>
        <end position="22"/>
    </location>
</feature>
<keyword evidence="1" id="KW-1133">Transmembrane helix</keyword>